<feature type="domain" description="EF-hand" evidence="2">
    <location>
        <begin position="114"/>
        <end position="149"/>
    </location>
</feature>
<dbReference type="SMART" id="SM00054">
    <property type="entry name" value="EFh"/>
    <property type="match status" value="5"/>
</dbReference>
<dbReference type="InterPro" id="IPR011992">
    <property type="entry name" value="EF-hand-dom_pair"/>
</dbReference>
<dbReference type="PROSITE" id="PS00018">
    <property type="entry name" value="EF_HAND_1"/>
    <property type="match status" value="4"/>
</dbReference>
<evidence type="ECO:0000313" key="4">
    <source>
        <dbReference type="Proteomes" id="UP000492820"/>
    </source>
</evidence>
<dbReference type="InterPro" id="IPR002048">
    <property type="entry name" value="EF_hand_dom"/>
</dbReference>
<dbReference type="InterPro" id="IPR051001">
    <property type="entry name" value="Calbindin_Ca-bind"/>
</dbReference>
<proteinExistence type="predicted"/>
<dbReference type="GO" id="GO:1900271">
    <property type="term" value="P:regulation of long-term synaptic potentiation"/>
    <property type="evidence" value="ECO:0007669"/>
    <property type="project" value="TreeGrafter"/>
</dbReference>
<dbReference type="PANTHER" id="PTHR19972:SF10">
    <property type="entry name" value="CALBINDIN-32"/>
    <property type="match status" value="1"/>
</dbReference>
<dbReference type="EMBL" id="LK028579">
    <property type="protein sequence ID" value="CDS19340.1"/>
    <property type="molecule type" value="Genomic_DNA"/>
</dbReference>
<feature type="domain" description="EF-hand" evidence="2">
    <location>
        <begin position="245"/>
        <end position="281"/>
    </location>
</feature>
<organism evidence="3">
    <name type="scientific">Echinococcus granulosus</name>
    <name type="common">Hydatid tapeworm</name>
    <dbReference type="NCBI Taxonomy" id="6210"/>
    <lineage>
        <taxon>Eukaryota</taxon>
        <taxon>Metazoa</taxon>
        <taxon>Spiralia</taxon>
        <taxon>Lophotrochozoa</taxon>
        <taxon>Platyhelminthes</taxon>
        <taxon>Cestoda</taxon>
        <taxon>Eucestoda</taxon>
        <taxon>Cyclophyllidea</taxon>
        <taxon>Taeniidae</taxon>
        <taxon>Echinococcus</taxon>
        <taxon>Echinococcus granulosus group</taxon>
    </lineage>
</organism>
<dbReference type="GO" id="GO:0030425">
    <property type="term" value="C:dendrite"/>
    <property type="evidence" value="ECO:0007669"/>
    <property type="project" value="TreeGrafter"/>
</dbReference>
<feature type="domain" description="EF-hand" evidence="2">
    <location>
        <begin position="202"/>
        <end position="237"/>
    </location>
</feature>
<dbReference type="Proteomes" id="UP000492820">
    <property type="component" value="Unassembled WGS sequence"/>
</dbReference>
<dbReference type="SUPFAM" id="SSF47473">
    <property type="entry name" value="EF-hand"/>
    <property type="match status" value="1"/>
</dbReference>
<reference evidence="5" key="3">
    <citation type="submission" date="2020-10" db="UniProtKB">
        <authorList>
            <consortium name="WormBaseParasite"/>
        </authorList>
    </citation>
    <scope>IDENTIFICATION</scope>
</reference>
<sequence>MPKEALVKTLEKLLEPVSGKSVYLTANDLLAVWDFFDIDHDGVLLAEEYELFVRILGEILKTVFPNYGRTLLPDLITAAINPGLPYQIGIDEISHLLNEEERFLLVFRKLSNIQSSFDFMKVWREFDTDGNGILDRKELQTFLSKLLSKSTVPVTHEKIEEFASLILKFFDVNSDGQLQICEMSKLLPTKNNILANTTLKEISEAELDRIFDFYDQDHSGVIENEEFEGLVKDLLDSAKKNYDTKELDEFKDILLKQWDENSDGKISKSELKLLLLHSRSM</sequence>
<dbReference type="Pfam" id="PF13202">
    <property type="entry name" value="EF-hand_5"/>
    <property type="match status" value="1"/>
</dbReference>
<dbReference type="WBParaSite" id="EgrG_000463600">
    <property type="protein sequence ID" value="EgrG_000463600"/>
    <property type="gene ID" value="EgrG_000463600"/>
</dbReference>
<dbReference type="OrthoDB" id="428774at2759"/>
<dbReference type="GO" id="GO:0005509">
    <property type="term" value="F:calcium ion binding"/>
    <property type="evidence" value="ECO:0007669"/>
    <property type="project" value="InterPro"/>
</dbReference>
<dbReference type="PANTHER" id="PTHR19972">
    <property type="entry name" value="CALBINDIN"/>
    <property type="match status" value="1"/>
</dbReference>
<dbReference type="AlphaFoldDB" id="A0A068WGY1"/>
<dbReference type="PROSITE" id="PS50222">
    <property type="entry name" value="EF_HAND_2"/>
    <property type="match status" value="4"/>
</dbReference>
<dbReference type="GO" id="GO:0043195">
    <property type="term" value="C:terminal bouton"/>
    <property type="evidence" value="ECO:0007669"/>
    <property type="project" value="TreeGrafter"/>
</dbReference>
<dbReference type="GO" id="GO:0005634">
    <property type="term" value="C:nucleus"/>
    <property type="evidence" value="ECO:0007669"/>
    <property type="project" value="TreeGrafter"/>
</dbReference>
<accession>A0A068WGY1</accession>
<dbReference type="GO" id="GO:0005829">
    <property type="term" value="C:cytosol"/>
    <property type="evidence" value="ECO:0007669"/>
    <property type="project" value="TreeGrafter"/>
</dbReference>
<evidence type="ECO:0000256" key="1">
    <source>
        <dbReference type="ARBA" id="ARBA00022837"/>
    </source>
</evidence>
<dbReference type="Gene3D" id="1.10.238.10">
    <property type="entry name" value="EF-hand"/>
    <property type="match status" value="2"/>
</dbReference>
<dbReference type="InterPro" id="IPR018247">
    <property type="entry name" value="EF_Hand_1_Ca_BS"/>
</dbReference>
<dbReference type="Pfam" id="PF13833">
    <property type="entry name" value="EF-hand_8"/>
    <property type="match status" value="1"/>
</dbReference>
<protein>
    <submittedName>
        <fullName evidence="3 5">Calbindin 32</fullName>
    </submittedName>
</protein>
<name>A0A068WGY1_ECHGR</name>
<feature type="domain" description="EF-hand" evidence="2">
    <location>
        <begin position="24"/>
        <end position="59"/>
    </location>
</feature>
<evidence type="ECO:0000313" key="5">
    <source>
        <dbReference type="WBParaSite" id="EgrG_000463600"/>
    </source>
</evidence>
<evidence type="ECO:0000313" key="3">
    <source>
        <dbReference type="EMBL" id="CDS19340.1"/>
    </source>
</evidence>
<reference evidence="3 4" key="1">
    <citation type="journal article" date="2013" name="Nature">
        <title>The genomes of four tapeworm species reveal adaptations to parasitism.</title>
        <authorList>
            <person name="Tsai I.J."/>
            <person name="Zarowiecki M."/>
            <person name="Holroyd N."/>
            <person name="Garciarrubio A."/>
            <person name="Sanchez-Flores A."/>
            <person name="Brooks K.L."/>
            <person name="Tracey A."/>
            <person name="Bobes R.J."/>
            <person name="Fragoso G."/>
            <person name="Sciutto E."/>
            <person name="Aslett M."/>
            <person name="Beasley H."/>
            <person name="Bennett H.M."/>
            <person name="Cai J."/>
            <person name="Camicia F."/>
            <person name="Clark R."/>
            <person name="Cucher M."/>
            <person name="De Silva N."/>
            <person name="Day T.A."/>
            <person name="Deplazes P."/>
            <person name="Estrada K."/>
            <person name="Fernandez C."/>
            <person name="Holland P.W."/>
            <person name="Hou J."/>
            <person name="Hu S."/>
            <person name="Huckvale T."/>
            <person name="Hung S.S."/>
            <person name="Kamenetzky L."/>
            <person name="Keane J.A."/>
            <person name="Kiss F."/>
            <person name="Koziol U."/>
            <person name="Lambert O."/>
            <person name="Liu K."/>
            <person name="Luo X."/>
            <person name="Luo Y."/>
            <person name="Macchiaroli N."/>
            <person name="Nichol S."/>
            <person name="Paps J."/>
            <person name="Parkinson J."/>
            <person name="Pouchkina-Stantcheva N."/>
            <person name="Riddiford N."/>
            <person name="Rosenzvit M."/>
            <person name="Salinas G."/>
            <person name="Wasmuth J.D."/>
            <person name="Zamanian M."/>
            <person name="Zheng Y."/>
            <person name="Cai X."/>
            <person name="Soberon X."/>
            <person name="Olson P.D."/>
            <person name="Laclette J.P."/>
            <person name="Brehm K."/>
            <person name="Berriman M."/>
            <person name="Garciarrubio A."/>
            <person name="Bobes R.J."/>
            <person name="Fragoso G."/>
            <person name="Sanchez-Flores A."/>
            <person name="Estrada K."/>
            <person name="Cevallos M.A."/>
            <person name="Morett E."/>
            <person name="Gonzalez V."/>
            <person name="Portillo T."/>
            <person name="Ochoa-Leyva A."/>
            <person name="Jose M.V."/>
            <person name="Sciutto E."/>
            <person name="Landa A."/>
            <person name="Jimenez L."/>
            <person name="Valdes V."/>
            <person name="Carrero J.C."/>
            <person name="Larralde C."/>
            <person name="Morales-Montor J."/>
            <person name="Limon-Lason J."/>
            <person name="Soberon X."/>
            <person name="Laclette J.P."/>
        </authorList>
    </citation>
    <scope>NUCLEOTIDE SEQUENCE [LARGE SCALE GENOMIC DNA]</scope>
</reference>
<dbReference type="GO" id="GO:0099509">
    <property type="term" value="P:regulation of presynaptic cytosolic calcium ion concentration"/>
    <property type="evidence" value="ECO:0007669"/>
    <property type="project" value="TreeGrafter"/>
</dbReference>
<evidence type="ECO:0000259" key="2">
    <source>
        <dbReference type="PROSITE" id="PS50222"/>
    </source>
</evidence>
<keyword evidence="1" id="KW-0106">Calcium</keyword>
<gene>
    <name evidence="3" type="ORF">EgrG_000463600</name>
</gene>
<dbReference type="Pfam" id="PF13499">
    <property type="entry name" value="EF-hand_7"/>
    <property type="match status" value="1"/>
</dbReference>
<reference evidence="3" key="2">
    <citation type="submission" date="2014-06" db="EMBL/GenBank/DDBJ databases">
        <authorList>
            <person name="Aslett M."/>
        </authorList>
    </citation>
    <scope>NUCLEOTIDE SEQUENCE</scope>
</reference>